<feature type="compositionally biased region" description="Pro residues" evidence="2">
    <location>
        <begin position="632"/>
        <end position="644"/>
    </location>
</feature>
<accession>A0A6B2KYG6</accession>
<dbReference type="GO" id="GO:0000390">
    <property type="term" value="P:spliceosomal complex disassembly"/>
    <property type="evidence" value="ECO:0007669"/>
    <property type="project" value="InterPro"/>
</dbReference>
<dbReference type="InterPro" id="IPR000467">
    <property type="entry name" value="G_patch_dom"/>
</dbReference>
<dbReference type="GO" id="GO:0003676">
    <property type="term" value="F:nucleic acid binding"/>
    <property type="evidence" value="ECO:0007669"/>
    <property type="project" value="InterPro"/>
</dbReference>
<proteinExistence type="inferred from homology"/>
<dbReference type="AlphaFoldDB" id="A0A6B2KYG6"/>
<dbReference type="EMBL" id="GIBP01000821">
    <property type="protein sequence ID" value="NDV29790.1"/>
    <property type="molecule type" value="Transcribed_RNA"/>
</dbReference>
<protein>
    <recommendedName>
        <fullName evidence="3">G-patch domain-containing protein</fullName>
    </recommendedName>
</protein>
<dbReference type="InterPro" id="IPR022783">
    <property type="entry name" value="GCFC_dom"/>
</dbReference>
<feature type="region of interest" description="Disordered" evidence="2">
    <location>
        <begin position="608"/>
        <end position="650"/>
    </location>
</feature>
<reference evidence="4" key="1">
    <citation type="journal article" date="2020" name="J. Eukaryot. Microbiol.">
        <title>De novo Sequencing, Assembly and Annotation of the Transcriptome for the Free-Living Testate Amoeba Arcella intermedia.</title>
        <authorList>
            <person name="Ribeiro G.M."/>
            <person name="Porfirio-Sousa A.L."/>
            <person name="Maurer-Alcala X.X."/>
            <person name="Katz L.A."/>
            <person name="Lahr D.J.G."/>
        </authorList>
    </citation>
    <scope>NUCLEOTIDE SEQUENCE</scope>
</reference>
<dbReference type="PANTHER" id="PTHR23329">
    <property type="entry name" value="TUFTELIN-INTERACTING PROTEIN 11-RELATED"/>
    <property type="match status" value="1"/>
</dbReference>
<dbReference type="PANTHER" id="PTHR23329:SF1">
    <property type="entry name" value="TUFTELIN-INTERACTING PROTEIN 11"/>
    <property type="match status" value="1"/>
</dbReference>
<feature type="compositionally biased region" description="Basic residues" evidence="2">
    <location>
        <begin position="28"/>
        <end position="37"/>
    </location>
</feature>
<dbReference type="PROSITE" id="PS50174">
    <property type="entry name" value="G_PATCH"/>
    <property type="match status" value="1"/>
</dbReference>
<feature type="compositionally biased region" description="Polar residues" evidence="2">
    <location>
        <begin position="38"/>
        <end position="48"/>
    </location>
</feature>
<evidence type="ECO:0000256" key="1">
    <source>
        <dbReference type="ARBA" id="ARBA00010900"/>
    </source>
</evidence>
<feature type="domain" description="G-patch" evidence="3">
    <location>
        <begin position="50"/>
        <end position="95"/>
    </location>
</feature>
<feature type="region of interest" description="Disordered" evidence="2">
    <location>
        <begin position="1"/>
        <end position="48"/>
    </location>
</feature>
<dbReference type="Pfam" id="PF01585">
    <property type="entry name" value="G-patch"/>
    <property type="match status" value="1"/>
</dbReference>
<comment type="similarity">
    <text evidence="1">Belongs to the TFP11/STIP family.</text>
</comment>
<name>A0A6B2KYG6_9EUKA</name>
<evidence type="ECO:0000259" key="3">
    <source>
        <dbReference type="PROSITE" id="PS50174"/>
    </source>
</evidence>
<dbReference type="GO" id="GO:0071008">
    <property type="term" value="C:U2-type post-mRNA release spliceosomal complex"/>
    <property type="evidence" value="ECO:0007669"/>
    <property type="project" value="TreeGrafter"/>
</dbReference>
<evidence type="ECO:0000256" key="2">
    <source>
        <dbReference type="SAM" id="MobiDB-lite"/>
    </source>
</evidence>
<dbReference type="SMART" id="SM00443">
    <property type="entry name" value="G_patch"/>
    <property type="match status" value="1"/>
</dbReference>
<evidence type="ECO:0000313" key="4">
    <source>
        <dbReference type="EMBL" id="NDV29790.1"/>
    </source>
</evidence>
<organism evidence="4">
    <name type="scientific">Arcella intermedia</name>
    <dbReference type="NCBI Taxonomy" id="1963864"/>
    <lineage>
        <taxon>Eukaryota</taxon>
        <taxon>Amoebozoa</taxon>
        <taxon>Tubulinea</taxon>
        <taxon>Elardia</taxon>
        <taxon>Arcellinida</taxon>
        <taxon>Sphaerothecina</taxon>
        <taxon>Arcellidae</taxon>
        <taxon>Arcella</taxon>
    </lineage>
</organism>
<sequence length="722" mass="82944">MSFVKGATINSGHVEKQEEETPPPPPKTTKKPKKPKKNSLSGSGFANWDSTGIASKMMAKMGYKGGGLGKEGEGISEPIQVNVRPKNMGLAFNDFEERTQQSYTDFGDGPVEEDAPQSNSYSGTTWLTNKQKVQYKQTDNQPYQSKIVDMRGPTVRVINPQSESIVGEEKTPLLPELKYNLTLIVESTESSIQLNEQKITYEKDLVSSLKKQKVSVKEEIEYERSRISQLEAILELITKCHTRIGEGQLDFLLKMFRTMYDAYPKEWQRFQLDMLAFPFVFPQFDNIVQEWNPLDNPAHLVSAVASWKPFLDFEFFMTKLLTQLQLKAQQGLNEISPLFSIDDEDEDINFTLQSMKNPDRVNVYFMLFYSIIFPKIRQCFTAQWNPRDHVKGIKLTTTWLPILPTPFPVNLIEQIILPRLTLEVKSWDPRTDCQPISDWVIPWFPILGKERVGGLWSTILSKIGRALIQWNPMDSTAFIMLKPWKEALYAINEENGIESFLVKAVLPKLEQLMGKWEVNPANQDLTVWNEILKWSTLFSKEEFEIFLLGHFFPKWFSALYLWLQNNPNWEEVSTWYLKWKTQIPENLQKVPRIIQQFQTGLEMIQSSMDPDGNLMAPPPVVAPPRTHKRPSNVPPSPSPSPMAAPPRRSVSTDESISLKDLVEKLAQENNLVFRPLKRTWEGKPVYNLGNLSVVIDKNLIFYLNSGKYEPTGLESLIKRAKR</sequence>
<dbReference type="InterPro" id="IPR045211">
    <property type="entry name" value="TFP11/STIP/Ntr1"/>
</dbReference>
<dbReference type="Pfam" id="PF07842">
    <property type="entry name" value="GCFC"/>
    <property type="match status" value="1"/>
</dbReference>